<dbReference type="PRINTS" id="PR00103">
    <property type="entry name" value="CAMPKINASE"/>
</dbReference>
<dbReference type="AlphaFoldDB" id="A0A8J5XE33"/>
<reference evidence="3" key="1">
    <citation type="submission" date="2021-05" db="EMBL/GenBank/DDBJ databases">
        <title>The genome of the haptophyte Pavlova lutheri (Diacronema luteri, Pavlovales) - a model for lipid biosynthesis in eukaryotic algae.</title>
        <authorList>
            <person name="Hulatt C.J."/>
            <person name="Posewitz M.C."/>
        </authorList>
    </citation>
    <scope>NUCLEOTIDE SEQUENCE</scope>
    <source>
        <strain evidence="3">NIVA-4/92</strain>
    </source>
</reference>
<feature type="compositionally biased region" description="Gly residues" evidence="1">
    <location>
        <begin position="644"/>
        <end position="654"/>
    </location>
</feature>
<dbReference type="GO" id="GO:0005829">
    <property type="term" value="C:cytosol"/>
    <property type="evidence" value="ECO:0007669"/>
    <property type="project" value="TreeGrafter"/>
</dbReference>
<dbReference type="InterPro" id="IPR018490">
    <property type="entry name" value="cNMP-bd_dom_sf"/>
</dbReference>
<evidence type="ECO:0000313" key="3">
    <source>
        <dbReference type="EMBL" id="KAG8459032.1"/>
    </source>
</evidence>
<dbReference type="PANTHER" id="PTHR11635:SF152">
    <property type="entry name" value="CAMP-DEPENDENT PROTEIN KINASE TYPE I REGULATORY SUBUNIT-RELATED"/>
    <property type="match status" value="1"/>
</dbReference>
<protein>
    <recommendedName>
        <fullName evidence="2">Cyclic nucleotide-binding domain-containing protein</fullName>
    </recommendedName>
</protein>
<dbReference type="CDD" id="cd00038">
    <property type="entry name" value="CAP_ED"/>
    <property type="match status" value="2"/>
</dbReference>
<dbReference type="SMART" id="SM00100">
    <property type="entry name" value="cNMP"/>
    <property type="match status" value="2"/>
</dbReference>
<dbReference type="PROSITE" id="PS50042">
    <property type="entry name" value="CNMP_BINDING_3"/>
    <property type="match status" value="2"/>
</dbReference>
<feature type="compositionally biased region" description="Basic and acidic residues" evidence="1">
    <location>
        <begin position="666"/>
        <end position="684"/>
    </location>
</feature>
<evidence type="ECO:0000259" key="2">
    <source>
        <dbReference type="PROSITE" id="PS50042"/>
    </source>
</evidence>
<dbReference type="GO" id="GO:0030552">
    <property type="term" value="F:cAMP binding"/>
    <property type="evidence" value="ECO:0007669"/>
    <property type="project" value="TreeGrafter"/>
</dbReference>
<dbReference type="InterPro" id="IPR000595">
    <property type="entry name" value="cNMP-bd_dom"/>
</dbReference>
<dbReference type="EMBL" id="JAGTXO010000045">
    <property type="protein sequence ID" value="KAG8459032.1"/>
    <property type="molecule type" value="Genomic_DNA"/>
</dbReference>
<evidence type="ECO:0000313" key="4">
    <source>
        <dbReference type="Proteomes" id="UP000751190"/>
    </source>
</evidence>
<feature type="domain" description="Cyclic nucleotide-binding" evidence="2">
    <location>
        <begin position="396"/>
        <end position="551"/>
    </location>
</feature>
<keyword evidence="4" id="KW-1185">Reference proteome</keyword>
<accession>A0A8J5XE33</accession>
<name>A0A8J5XE33_DIALT</name>
<feature type="compositionally biased region" description="Low complexity" evidence="1">
    <location>
        <begin position="157"/>
        <end position="166"/>
    </location>
</feature>
<dbReference type="PANTHER" id="PTHR11635">
    <property type="entry name" value="CAMP-DEPENDENT PROTEIN KINASE REGULATORY CHAIN"/>
    <property type="match status" value="1"/>
</dbReference>
<dbReference type="InterPro" id="IPR050503">
    <property type="entry name" value="cAMP-dep_PK_reg_su-like"/>
</dbReference>
<feature type="domain" description="Cyclic nucleotide-binding" evidence="2">
    <location>
        <begin position="260"/>
        <end position="362"/>
    </location>
</feature>
<dbReference type="GO" id="GO:0034236">
    <property type="term" value="F:protein kinase A catalytic subunit binding"/>
    <property type="evidence" value="ECO:0007669"/>
    <property type="project" value="TreeGrafter"/>
</dbReference>
<dbReference type="GO" id="GO:0004862">
    <property type="term" value="F:cAMP-dependent protein kinase inhibitor activity"/>
    <property type="evidence" value="ECO:0007669"/>
    <property type="project" value="TreeGrafter"/>
</dbReference>
<feature type="region of interest" description="Disordered" evidence="1">
    <location>
        <begin position="1"/>
        <end position="39"/>
    </location>
</feature>
<organism evidence="3 4">
    <name type="scientific">Diacronema lutheri</name>
    <name type="common">Unicellular marine alga</name>
    <name type="synonym">Monochrysis lutheri</name>
    <dbReference type="NCBI Taxonomy" id="2081491"/>
    <lineage>
        <taxon>Eukaryota</taxon>
        <taxon>Haptista</taxon>
        <taxon>Haptophyta</taxon>
        <taxon>Pavlovophyceae</taxon>
        <taxon>Pavlovales</taxon>
        <taxon>Pavlovaceae</taxon>
        <taxon>Diacronema</taxon>
    </lineage>
</organism>
<gene>
    <name evidence="3" type="ORF">KFE25_006577</name>
</gene>
<dbReference type="Gene3D" id="2.60.120.10">
    <property type="entry name" value="Jelly Rolls"/>
    <property type="match status" value="2"/>
</dbReference>
<proteinExistence type="predicted"/>
<comment type="caution">
    <text evidence="3">The sequence shown here is derived from an EMBL/GenBank/DDBJ whole genome shotgun (WGS) entry which is preliminary data.</text>
</comment>
<feature type="region of interest" description="Disordered" evidence="1">
    <location>
        <begin position="144"/>
        <end position="219"/>
    </location>
</feature>
<sequence>MSTVSLPPRAAQARTTDALTLSRSARPPRRRRALPRLPPVRSLLTSEAQRLAHEIRTAVADLLDPHEPLAPDGLAARAFRELRRQLVAETAAVPALPPLGATPAPSADGTPAASAWHAGTSRMVPSVPLLAPERALIPPPIELPDSVAELDRSPTLSRASASSARSTPGDGDGRLARRTTTRKLPLQELPRGLSAAQLGLGGAPRNSSGEPSDGLLPPRTPPLLLVPTDDDRATACGAEYVLGDGAQLDGFVAALALVPAFATLAHDELEALCRASHVALHARHHVIFREGTRSSFVAVLLAGRVAYTDAAGRTRELERAHGNSSPLLFGEEGGLSEAVPRFGTALSASDDCACVAIPRDAICTALRAPLRLALVAKLLRSARGLLRPGQEGDAVLAQLAPCFELVQCRKGETLIRQDEPADCMYVVAAGRLAVTIRRRAPAAAVAAAAVATCDAAGHGGCDAPTHADDDDDDEIVGRIGPHAGRSWFGEVALTAWTAERANSTPPISAAAARAPARRSASVVATSDVWLLRVGASSFARLVGCIPDLARRAALMRATLSETDKLRAHKAEREQVLRALTALEGATSGIARVVHSAQRATERLPPPPLPKLRVRLMTAVARLHSAHTANSTELQIRAHVFLGGDGSAGNGGGGATEETSSRRARKERTAAEADARAATAREGRAARRHRTALSTSRSAGRLSLPSGTR</sequence>
<dbReference type="GO" id="GO:0005952">
    <property type="term" value="C:cAMP-dependent protein kinase complex"/>
    <property type="evidence" value="ECO:0007669"/>
    <property type="project" value="InterPro"/>
</dbReference>
<dbReference type="Proteomes" id="UP000751190">
    <property type="component" value="Unassembled WGS sequence"/>
</dbReference>
<feature type="region of interest" description="Disordered" evidence="1">
    <location>
        <begin position="644"/>
        <end position="708"/>
    </location>
</feature>
<dbReference type="InterPro" id="IPR014710">
    <property type="entry name" value="RmlC-like_jellyroll"/>
</dbReference>
<dbReference type="SUPFAM" id="SSF51206">
    <property type="entry name" value="cAMP-binding domain-like"/>
    <property type="match status" value="2"/>
</dbReference>
<evidence type="ECO:0000256" key="1">
    <source>
        <dbReference type="SAM" id="MobiDB-lite"/>
    </source>
</evidence>